<protein>
    <recommendedName>
        <fullName evidence="3">Secreted protein</fullName>
    </recommendedName>
</protein>
<organism evidence="1 2">
    <name type="scientific">Cardiocondyla obscurior</name>
    <dbReference type="NCBI Taxonomy" id="286306"/>
    <lineage>
        <taxon>Eukaryota</taxon>
        <taxon>Metazoa</taxon>
        <taxon>Ecdysozoa</taxon>
        <taxon>Arthropoda</taxon>
        <taxon>Hexapoda</taxon>
        <taxon>Insecta</taxon>
        <taxon>Pterygota</taxon>
        <taxon>Neoptera</taxon>
        <taxon>Endopterygota</taxon>
        <taxon>Hymenoptera</taxon>
        <taxon>Apocrita</taxon>
        <taxon>Aculeata</taxon>
        <taxon>Formicoidea</taxon>
        <taxon>Formicidae</taxon>
        <taxon>Myrmicinae</taxon>
        <taxon>Cardiocondyla</taxon>
    </lineage>
</organism>
<keyword evidence="2" id="KW-1185">Reference proteome</keyword>
<name>A0AAW2EHN6_9HYME</name>
<reference evidence="1 2" key="1">
    <citation type="submission" date="2023-03" db="EMBL/GenBank/DDBJ databases">
        <title>High recombination rates correlate with genetic variation in Cardiocondyla obscurior ants.</title>
        <authorList>
            <person name="Errbii M."/>
        </authorList>
    </citation>
    <scope>NUCLEOTIDE SEQUENCE [LARGE SCALE GENOMIC DNA]</scope>
    <source>
        <strain evidence="1">Alpha-2009</strain>
        <tissue evidence="1">Whole body</tissue>
    </source>
</reference>
<dbReference type="AlphaFoldDB" id="A0AAW2EHN6"/>
<proteinExistence type="predicted"/>
<gene>
    <name evidence="1" type="ORF">PUN28_018047</name>
</gene>
<evidence type="ECO:0008006" key="3">
    <source>
        <dbReference type="Google" id="ProtNLM"/>
    </source>
</evidence>
<dbReference type="Proteomes" id="UP001430953">
    <property type="component" value="Unassembled WGS sequence"/>
</dbReference>
<sequence>MDSSIAYLLYRVVLRTRACVVFYFRVPLTNGAEFQRNAVELSRDTISIPRKPEPSSLARTRDSREYVEFLSAMFVVGVHRSERARWRRDECTRALGTDRPIFERCARIRACRIQRRFCRALAYRTCIYESTETSCIVLRFLRDFEVLKKKKNNKKKNQVIESRYK</sequence>
<accession>A0AAW2EHN6</accession>
<evidence type="ECO:0000313" key="2">
    <source>
        <dbReference type="Proteomes" id="UP001430953"/>
    </source>
</evidence>
<comment type="caution">
    <text evidence="1">The sequence shown here is derived from an EMBL/GenBank/DDBJ whole genome shotgun (WGS) entry which is preliminary data.</text>
</comment>
<dbReference type="EMBL" id="JADYXP020000022">
    <property type="protein sequence ID" value="KAL0102490.1"/>
    <property type="molecule type" value="Genomic_DNA"/>
</dbReference>
<evidence type="ECO:0000313" key="1">
    <source>
        <dbReference type="EMBL" id="KAL0102490.1"/>
    </source>
</evidence>